<feature type="region of interest" description="Disordered" evidence="6">
    <location>
        <begin position="685"/>
        <end position="721"/>
    </location>
</feature>
<dbReference type="PROSITE" id="PS50075">
    <property type="entry name" value="CARRIER"/>
    <property type="match status" value="1"/>
</dbReference>
<dbReference type="Gene3D" id="3.30.300.30">
    <property type="match status" value="1"/>
</dbReference>
<dbReference type="Pfam" id="PF00501">
    <property type="entry name" value="AMP-binding"/>
    <property type="match status" value="1"/>
</dbReference>
<dbReference type="InterPro" id="IPR020806">
    <property type="entry name" value="PKS_PP-bd"/>
</dbReference>
<dbReference type="Proteomes" id="UP000095329">
    <property type="component" value="Unassembled WGS sequence"/>
</dbReference>
<feature type="region of interest" description="Disordered" evidence="6">
    <location>
        <begin position="513"/>
        <end position="535"/>
    </location>
</feature>
<dbReference type="InterPro" id="IPR045851">
    <property type="entry name" value="AMP-bd_C_sf"/>
</dbReference>
<evidence type="ECO:0000313" key="8">
    <source>
        <dbReference type="EMBL" id="OEJ95849.1"/>
    </source>
</evidence>
<dbReference type="Gene3D" id="3.40.50.1820">
    <property type="entry name" value="alpha/beta hydrolase"/>
    <property type="match status" value="1"/>
</dbReference>
<proteinExistence type="predicted"/>
<dbReference type="InterPro" id="IPR023213">
    <property type="entry name" value="CAT-like_dom_sf"/>
</dbReference>
<dbReference type="SMART" id="SM00823">
    <property type="entry name" value="PKS_PP"/>
    <property type="match status" value="1"/>
</dbReference>
<reference evidence="8 9" key="1">
    <citation type="journal article" date="2013" name="Genome Announc.">
        <title>Genome Sequence of Streptomyces violaceusniger Strain SPC6, a Halotolerant Streptomycete That Exhibits Rapid Growth and Development.</title>
        <authorList>
            <person name="Chen X."/>
            <person name="Zhang B."/>
            <person name="Zhang W."/>
            <person name="Wu X."/>
            <person name="Zhang M."/>
            <person name="Chen T."/>
            <person name="Liu G."/>
            <person name="Dyson P."/>
        </authorList>
    </citation>
    <scope>NUCLEOTIDE SEQUENCE [LARGE SCALE GENOMIC DNA]</scope>
    <source>
        <strain evidence="8 9">SPC6</strain>
    </source>
</reference>
<dbReference type="PROSITE" id="PS00455">
    <property type="entry name" value="AMP_BINDING"/>
    <property type="match status" value="1"/>
</dbReference>
<dbReference type="SUPFAM" id="SSF47336">
    <property type="entry name" value="ACP-like"/>
    <property type="match status" value="1"/>
</dbReference>
<comment type="pathway">
    <text evidence="2">Siderophore biosynthesis.</text>
</comment>
<dbReference type="SUPFAM" id="SSF53474">
    <property type="entry name" value="alpha/beta-Hydrolases"/>
    <property type="match status" value="1"/>
</dbReference>
<dbReference type="GO" id="GO:0031177">
    <property type="term" value="F:phosphopantetheine binding"/>
    <property type="evidence" value="ECO:0007669"/>
    <property type="project" value="InterPro"/>
</dbReference>
<evidence type="ECO:0000256" key="1">
    <source>
        <dbReference type="ARBA" id="ARBA00001957"/>
    </source>
</evidence>
<keyword evidence="9" id="KW-1185">Reference proteome</keyword>
<dbReference type="GO" id="GO:0000036">
    <property type="term" value="F:acyl carrier activity"/>
    <property type="evidence" value="ECO:0007669"/>
    <property type="project" value="TreeGrafter"/>
</dbReference>
<dbReference type="InterPro" id="IPR025110">
    <property type="entry name" value="AMP-bd_C"/>
</dbReference>
<gene>
    <name evidence="8" type="ORF">J116_016570</name>
</gene>
<dbReference type="InterPro" id="IPR001031">
    <property type="entry name" value="Thioesterase"/>
</dbReference>
<feature type="region of interest" description="Disordered" evidence="6">
    <location>
        <begin position="1087"/>
        <end position="1113"/>
    </location>
</feature>
<dbReference type="Pfam" id="PF00550">
    <property type="entry name" value="PP-binding"/>
    <property type="match status" value="1"/>
</dbReference>
<dbReference type="Gene3D" id="2.30.38.10">
    <property type="entry name" value="Luciferase, Domain 3"/>
    <property type="match status" value="1"/>
</dbReference>
<dbReference type="InterPro" id="IPR020845">
    <property type="entry name" value="AMP-binding_CS"/>
</dbReference>
<evidence type="ECO:0000256" key="6">
    <source>
        <dbReference type="SAM" id="MobiDB-lite"/>
    </source>
</evidence>
<feature type="region of interest" description="Disordered" evidence="6">
    <location>
        <begin position="266"/>
        <end position="312"/>
    </location>
</feature>
<dbReference type="STRING" id="1306406.J116_016570"/>
<dbReference type="PANTHER" id="PTHR45527:SF10">
    <property type="entry name" value="PYOCHELIN SYNTHASE PCHF"/>
    <property type="match status" value="1"/>
</dbReference>
<evidence type="ECO:0000256" key="5">
    <source>
        <dbReference type="ARBA" id="ARBA00022598"/>
    </source>
</evidence>
<dbReference type="GO" id="GO:0005737">
    <property type="term" value="C:cytoplasm"/>
    <property type="evidence" value="ECO:0007669"/>
    <property type="project" value="TreeGrafter"/>
</dbReference>
<comment type="cofactor">
    <cofactor evidence="1">
        <name>pantetheine 4'-phosphate</name>
        <dbReference type="ChEBI" id="CHEBI:47942"/>
    </cofactor>
</comment>
<organism evidence="8 9">
    <name type="scientific">Streptomyces thermolilacinus SPC6</name>
    <dbReference type="NCBI Taxonomy" id="1306406"/>
    <lineage>
        <taxon>Bacteria</taxon>
        <taxon>Bacillati</taxon>
        <taxon>Actinomycetota</taxon>
        <taxon>Actinomycetes</taxon>
        <taxon>Kitasatosporales</taxon>
        <taxon>Streptomycetaceae</taxon>
        <taxon>Streptomyces</taxon>
    </lineage>
</organism>
<dbReference type="InterPro" id="IPR010071">
    <property type="entry name" value="AA_adenyl_dom"/>
</dbReference>
<dbReference type="InterPro" id="IPR036736">
    <property type="entry name" value="ACP-like_sf"/>
</dbReference>
<protein>
    <recommendedName>
        <fullName evidence="7">Carrier domain-containing protein</fullName>
    </recommendedName>
</protein>
<evidence type="ECO:0000256" key="4">
    <source>
        <dbReference type="ARBA" id="ARBA00022553"/>
    </source>
</evidence>
<dbReference type="Pfam" id="PF00975">
    <property type="entry name" value="Thioesterase"/>
    <property type="match status" value="1"/>
</dbReference>
<keyword evidence="5" id="KW-0436">Ligase</keyword>
<dbReference type="InterPro" id="IPR000873">
    <property type="entry name" value="AMP-dep_synth/lig_dom"/>
</dbReference>
<accession>A0A1D3DU78</accession>
<comment type="caution">
    <text evidence="8">The sequence shown here is derived from an EMBL/GenBank/DDBJ whole genome shotgun (WGS) entry which is preliminary data.</text>
</comment>
<keyword evidence="4" id="KW-0597">Phosphoprotein</keyword>
<evidence type="ECO:0000256" key="2">
    <source>
        <dbReference type="ARBA" id="ARBA00004924"/>
    </source>
</evidence>
<evidence type="ECO:0000259" key="7">
    <source>
        <dbReference type="PROSITE" id="PS50075"/>
    </source>
</evidence>
<dbReference type="Gene3D" id="3.40.50.980">
    <property type="match status" value="2"/>
</dbReference>
<dbReference type="Gene3D" id="3.30.559.10">
    <property type="entry name" value="Chloramphenicol acetyltransferase-like domain"/>
    <property type="match status" value="1"/>
</dbReference>
<feature type="domain" description="Carrier" evidence="7">
    <location>
        <begin position="1112"/>
        <end position="1187"/>
    </location>
</feature>
<dbReference type="GO" id="GO:0016874">
    <property type="term" value="F:ligase activity"/>
    <property type="evidence" value="ECO:0007669"/>
    <property type="project" value="UniProtKB-KW"/>
</dbReference>
<evidence type="ECO:0000313" key="9">
    <source>
        <dbReference type="Proteomes" id="UP000095329"/>
    </source>
</evidence>
<dbReference type="EMBL" id="ASHX02000001">
    <property type="protein sequence ID" value="OEJ95849.1"/>
    <property type="molecule type" value="Genomic_DNA"/>
</dbReference>
<dbReference type="SUPFAM" id="SSF56801">
    <property type="entry name" value="Acetyl-CoA synthetase-like"/>
    <property type="match status" value="1"/>
</dbReference>
<dbReference type="NCBIfam" id="TIGR01733">
    <property type="entry name" value="AA-adenyl-dom"/>
    <property type="match status" value="1"/>
</dbReference>
<dbReference type="InterPro" id="IPR029058">
    <property type="entry name" value="AB_hydrolase_fold"/>
</dbReference>
<feature type="compositionally biased region" description="Low complexity" evidence="6">
    <location>
        <begin position="1087"/>
        <end position="1101"/>
    </location>
</feature>
<dbReference type="GO" id="GO:0044550">
    <property type="term" value="P:secondary metabolite biosynthetic process"/>
    <property type="evidence" value="ECO:0007669"/>
    <property type="project" value="TreeGrafter"/>
</dbReference>
<dbReference type="GO" id="GO:0017000">
    <property type="term" value="P:antibiotic biosynthetic process"/>
    <property type="evidence" value="ECO:0007669"/>
    <property type="project" value="UniProtKB-ARBA"/>
</dbReference>
<sequence length="1488" mass="156646">MFAPSLEGRLDRRTRAVIQACIDELTALLQGDAGEAGEPERAPEQAVSGEAFPLTDLQQAYFVGEQGVGRQAAPALYIHEYAFPSGAVPDYARLDGALRRIRQARSAMRLRITQDGMQSVDAVPESAGGIGNAALLTLHDLSGLPEEKAGEELARLRESLTADIPPHDAARPFLLRLVPLPDGTARLQIALRLTAFDGVTIQLFFAELARCYADRAHRPEPETLSFRDYVLRQRDRAGAAAREAALRTWEDRLDTLPPAADLPRATAAEQTRAALAADQPATGGPDGQPLAVGADGHREGPGGPLHRTAHRLDPDSWKRFRRHAADAGLSADAALAGLYAETLLRWSGGRPGTVTVLASERAAGPAGADRVWGSGATTVLVGFEPGDGTFVERCRAFQDRLYTALEAGEVSGVEVGRMLNQRRGTTGNPVPYVFSSGLGLVDGVDDGFRLKLPGASLVHSAISTPEVLLDHQVYEQSGHLVCNFDHDPAAFPPGLVDDLAAHHRERLLRLATDPAEWTRTGPDPLPESQVRDRRRANDTAVDGLDGELHEAALGHLRRTPDATAVIDAERSLSHAETDRLSGALAVRLRAAGIGADPARPDLVAVRVPKSWQQTVAVLGVLRAGGAYLPTAPGWPASRVTQVLRQSGAAAVVAPAGTGADGLPELDGLPDLPVVAVPGLADADGSEDAYGSRGAGSEDAYGLRGADAADAPGTDVPVPDGLGGDLRRTAYVIYTSGSTGTPKGVVISHGAATNTLRDLEGRFALGPDDRVLAVSSLAFDLSVFDIFGTLGAGGTVVVPPDSEVPDPETWGELCRRHGVTVWNSVPALLQVTLEYLGDRAAETFRSLRLIMLSGDWIPLSLLDRIARVCPDARVVAMGGATEASIWSNHFWAEGQPEGWSSVPYGYPLANQTMHVLDERLADAPVWVPGDLYIGGAGVADGYHRAPALTEASFLTHPVTGERLYRTGDRARYRPGGILEFLGREDAQVKVGGHRIELGEIEARLAARPEVEHAVALVAGSREEPYLAAFVTPAATGTAPDPDALRARLAAELPPYMVPPVLRVVDAVPLSSNGKVDRKALLARLTGPAAPAAPGASRAPGAGDTPGGSGAGVAPRTPEEVTLLGLWQQLLGPQVRGVTDDFFALGGNSLLAVRLFHRIKAAFGRTLPLAALMRGRTVAEQAAQLGRADDERGSASPLVRIRDGVPGITGGAQHLVLVHPVGGDVLCYDRLVRELAAHPAAARATVYGLRATGLLAGERPARDMTALVAAYADALLEAVPAGELHLAGWSMGGTVSVDLAARLEERGRSVASVTALDSFTGDPGVPAPTFRQRLTGFFADLAQGADVTRHVPDGLPGTAPGDPADLAAALRAVQDALLGAGLLAGPLHDDDLVRLFTVYAAHSALLEAHEPAPAHPRLRLLRARGTARRAFPGLVPLEERLTGAAPPEWLDGDHYSVMAPEAARGLAALLAGRLPGRPVDESYLDSTLWC</sequence>
<dbReference type="InterPro" id="IPR009081">
    <property type="entry name" value="PP-bd_ACP"/>
</dbReference>
<dbReference type="Pfam" id="PF13193">
    <property type="entry name" value="AMP-binding_C"/>
    <property type="match status" value="1"/>
</dbReference>
<dbReference type="eggNOG" id="COG1020">
    <property type="taxonomic scope" value="Bacteria"/>
</dbReference>
<keyword evidence="3" id="KW-0596">Phosphopantetheine</keyword>
<dbReference type="PANTHER" id="PTHR45527">
    <property type="entry name" value="NONRIBOSOMAL PEPTIDE SYNTHETASE"/>
    <property type="match status" value="1"/>
</dbReference>
<dbReference type="SUPFAM" id="SSF52777">
    <property type="entry name" value="CoA-dependent acyltransferases"/>
    <property type="match status" value="2"/>
</dbReference>
<dbReference type="GO" id="GO:0043041">
    <property type="term" value="P:amino acid activation for nonribosomal peptide biosynthetic process"/>
    <property type="evidence" value="ECO:0007669"/>
    <property type="project" value="TreeGrafter"/>
</dbReference>
<name>A0A1D3DU78_9ACTN</name>
<feature type="compositionally biased region" description="Low complexity" evidence="6">
    <location>
        <begin position="266"/>
        <end position="277"/>
    </location>
</feature>
<dbReference type="Gene3D" id="1.10.1200.10">
    <property type="entry name" value="ACP-like"/>
    <property type="match status" value="1"/>
</dbReference>
<evidence type="ECO:0000256" key="3">
    <source>
        <dbReference type="ARBA" id="ARBA00022450"/>
    </source>
</evidence>
<dbReference type="Gene3D" id="3.30.559.30">
    <property type="entry name" value="Nonribosomal peptide synthetase, condensation domain"/>
    <property type="match status" value="1"/>
</dbReference>